<dbReference type="PANTHER" id="PTHR43036:SF2">
    <property type="entry name" value="OS04G0481300 PROTEIN"/>
    <property type="match status" value="1"/>
</dbReference>
<keyword evidence="2" id="KW-0489">Methyltransferase</keyword>
<name>A0A4R0PYX2_9SPHI</name>
<protein>
    <submittedName>
        <fullName evidence="2">SAM-dependent methyltransferase</fullName>
    </submittedName>
</protein>
<dbReference type="InterPro" id="IPR029063">
    <property type="entry name" value="SAM-dependent_MTases_sf"/>
</dbReference>
<reference evidence="2 3" key="1">
    <citation type="submission" date="2019-02" db="EMBL/GenBank/DDBJ databases">
        <title>Pedobacter sp. RP-3-21 sp. nov., isolated from Arctic soil.</title>
        <authorList>
            <person name="Dahal R.H."/>
        </authorList>
    </citation>
    <scope>NUCLEOTIDE SEQUENCE [LARGE SCALE GENOMIC DNA]</scope>
    <source>
        <strain evidence="2 3">RP-3-21</strain>
    </source>
</reference>
<dbReference type="Pfam" id="PF08241">
    <property type="entry name" value="Methyltransf_11"/>
    <property type="match status" value="1"/>
</dbReference>
<keyword evidence="2" id="KW-0808">Transferase</keyword>
<dbReference type="GO" id="GO:0032259">
    <property type="term" value="P:methylation"/>
    <property type="evidence" value="ECO:0007669"/>
    <property type="project" value="UniProtKB-KW"/>
</dbReference>
<gene>
    <name evidence="2" type="ORF">EZ456_15995</name>
</gene>
<evidence type="ECO:0000313" key="2">
    <source>
        <dbReference type="EMBL" id="TCD25529.1"/>
    </source>
</evidence>
<proteinExistence type="predicted"/>
<keyword evidence="3" id="KW-1185">Reference proteome</keyword>
<dbReference type="Gene3D" id="3.40.50.150">
    <property type="entry name" value="Vaccinia Virus protein VP39"/>
    <property type="match status" value="1"/>
</dbReference>
<dbReference type="RefSeq" id="WP_131531832.1">
    <property type="nucleotide sequence ID" value="NZ_SJSO01000013.1"/>
</dbReference>
<organism evidence="2 3">
    <name type="scientific">Pedobacter psychrodurus</name>
    <dbReference type="NCBI Taxonomy" id="2530456"/>
    <lineage>
        <taxon>Bacteria</taxon>
        <taxon>Pseudomonadati</taxon>
        <taxon>Bacteroidota</taxon>
        <taxon>Sphingobacteriia</taxon>
        <taxon>Sphingobacteriales</taxon>
        <taxon>Sphingobacteriaceae</taxon>
        <taxon>Pedobacter</taxon>
    </lineage>
</organism>
<dbReference type="EMBL" id="SJSO01000013">
    <property type="protein sequence ID" value="TCD25529.1"/>
    <property type="molecule type" value="Genomic_DNA"/>
</dbReference>
<dbReference type="SUPFAM" id="SSF53335">
    <property type="entry name" value="S-adenosyl-L-methionine-dependent methyltransferases"/>
    <property type="match status" value="1"/>
</dbReference>
<evidence type="ECO:0000259" key="1">
    <source>
        <dbReference type="Pfam" id="PF08241"/>
    </source>
</evidence>
<dbReference type="Proteomes" id="UP000293925">
    <property type="component" value="Unassembled WGS sequence"/>
</dbReference>
<dbReference type="InterPro" id="IPR013216">
    <property type="entry name" value="Methyltransf_11"/>
</dbReference>
<comment type="caution">
    <text evidence="2">The sequence shown here is derived from an EMBL/GenBank/DDBJ whole genome shotgun (WGS) entry which is preliminary data.</text>
</comment>
<accession>A0A4R0PYX2</accession>
<feature type="domain" description="Methyltransferase type 11" evidence="1">
    <location>
        <begin position="67"/>
        <end position="148"/>
    </location>
</feature>
<dbReference type="GO" id="GO:0008757">
    <property type="term" value="F:S-adenosylmethionine-dependent methyltransferase activity"/>
    <property type="evidence" value="ECO:0007669"/>
    <property type="project" value="InterPro"/>
</dbReference>
<dbReference type="PANTHER" id="PTHR43036">
    <property type="entry name" value="OSJNBB0011N17.9 PROTEIN"/>
    <property type="match status" value="1"/>
</dbReference>
<dbReference type="AlphaFoldDB" id="A0A4R0PYX2"/>
<evidence type="ECO:0000313" key="3">
    <source>
        <dbReference type="Proteomes" id="UP000293925"/>
    </source>
</evidence>
<dbReference type="OrthoDB" id="9770553at2"/>
<sequence length="216" mass="25268">MDKHIDFTEQCEQADYSNSTSAKNNIPHTNNTIIFKLLHCLKLKADVKLLEIGSDDMEHLPFLFQKADRISYYGASTSEVLLQKALSSKVLTTREKWSQFIKIEEDGRLEFQDDFFDCCFSANSLYFWKNPLRYFMEIYRVLYPGGKFDLAIVEKKFGGDLPWTQMDFTFYEISQVKDFFNRSGFVNVEVKQMTEEITSRDGKEITRPFVMISGQK</sequence>